<name>A0A0D0C679_9AGAM</name>
<evidence type="ECO:0000256" key="1">
    <source>
        <dbReference type="SAM" id="MobiDB-lite"/>
    </source>
</evidence>
<sequence length="54" mass="5952">VGKTDGKALEHGWENVNPVASSTKEMGPGSRQGTLDNFCCDWNWKKVVGMGKWN</sequence>
<feature type="non-terminal residue" evidence="2">
    <location>
        <position position="1"/>
    </location>
</feature>
<evidence type="ECO:0000313" key="3">
    <source>
        <dbReference type="Proteomes" id="UP000054538"/>
    </source>
</evidence>
<feature type="region of interest" description="Disordered" evidence="1">
    <location>
        <begin position="1"/>
        <end position="31"/>
    </location>
</feature>
<dbReference type="Proteomes" id="UP000054538">
    <property type="component" value="Unassembled WGS sequence"/>
</dbReference>
<dbReference type="EMBL" id="KN826527">
    <property type="protein sequence ID" value="KIK78632.1"/>
    <property type="molecule type" value="Genomic_DNA"/>
</dbReference>
<accession>A0A0D0C679</accession>
<dbReference type="AlphaFoldDB" id="A0A0D0C679"/>
<dbReference type="Pfam" id="PF18758">
    <property type="entry name" value="KDZ"/>
    <property type="match status" value="1"/>
</dbReference>
<gene>
    <name evidence="2" type="ORF">PAXRUDRAFT_163446</name>
</gene>
<proteinExistence type="predicted"/>
<reference evidence="2 3" key="1">
    <citation type="submission" date="2014-04" db="EMBL/GenBank/DDBJ databases">
        <authorList>
            <consortium name="DOE Joint Genome Institute"/>
            <person name="Kuo A."/>
            <person name="Kohler A."/>
            <person name="Jargeat P."/>
            <person name="Nagy L.G."/>
            <person name="Floudas D."/>
            <person name="Copeland A."/>
            <person name="Barry K.W."/>
            <person name="Cichocki N."/>
            <person name="Veneault-Fourrey C."/>
            <person name="LaButti K."/>
            <person name="Lindquist E.A."/>
            <person name="Lipzen A."/>
            <person name="Lundell T."/>
            <person name="Morin E."/>
            <person name="Murat C."/>
            <person name="Sun H."/>
            <person name="Tunlid A."/>
            <person name="Henrissat B."/>
            <person name="Grigoriev I.V."/>
            <person name="Hibbett D.S."/>
            <person name="Martin F."/>
            <person name="Nordberg H.P."/>
            <person name="Cantor M.N."/>
            <person name="Hua S.X."/>
        </authorList>
    </citation>
    <scope>NUCLEOTIDE SEQUENCE [LARGE SCALE GENOMIC DNA]</scope>
    <source>
        <strain evidence="2 3">Ve08.2h10</strain>
    </source>
</reference>
<dbReference type="HOGENOM" id="CLU_003703_10_1_1"/>
<evidence type="ECO:0000313" key="2">
    <source>
        <dbReference type="EMBL" id="KIK78632.1"/>
    </source>
</evidence>
<dbReference type="InterPro" id="IPR040521">
    <property type="entry name" value="KDZ"/>
</dbReference>
<feature type="compositionally biased region" description="Basic and acidic residues" evidence="1">
    <location>
        <begin position="1"/>
        <end position="13"/>
    </location>
</feature>
<reference evidence="3" key="2">
    <citation type="submission" date="2015-01" db="EMBL/GenBank/DDBJ databases">
        <title>Evolutionary Origins and Diversification of the Mycorrhizal Mutualists.</title>
        <authorList>
            <consortium name="DOE Joint Genome Institute"/>
            <consortium name="Mycorrhizal Genomics Consortium"/>
            <person name="Kohler A."/>
            <person name="Kuo A."/>
            <person name="Nagy L.G."/>
            <person name="Floudas D."/>
            <person name="Copeland A."/>
            <person name="Barry K.W."/>
            <person name="Cichocki N."/>
            <person name="Veneault-Fourrey C."/>
            <person name="LaButti K."/>
            <person name="Lindquist E.A."/>
            <person name="Lipzen A."/>
            <person name="Lundell T."/>
            <person name="Morin E."/>
            <person name="Murat C."/>
            <person name="Riley R."/>
            <person name="Ohm R."/>
            <person name="Sun H."/>
            <person name="Tunlid A."/>
            <person name="Henrissat B."/>
            <person name="Grigoriev I.V."/>
            <person name="Hibbett D.S."/>
            <person name="Martin F."/>
        </authorList>
    </citation>
    <scope>NUCLEOTIDE SEQUENCE [LARGE SCALE GENOMIC DNA]</scope>
    <source>
        <strain evidence="3">Ve08.2h10</strain>
    </source>
</reference>
<keyword evidence="3" id="KW-1185">Reference proteome</keyword>
<protein>
    <submittedName>
        <fullName evidence="2">Unplaced genomic scaffold scaffold_1705, whole genome shotgun sequence</fullName>
    </submittedName>
</protein>
<organism evidence="2 3">
    <name type="scientific">Paxillus rubicundulus Ve08.2h10</name>
    <dbReference type="NCBI Taxonomy" id="930991"/>
    <lineage>
        <taxon>Eukaryota</taxon>
        <taxon>Fungi</taxon>
        <taxon>Dikarya</taxon>
        <taxon>Basidiomycota</taxon>
        <taxon>Agaricomycotina</taxon>
        <taxon>Agaricomycetes</taxon>
        <taxon>Agaricomycetidae</taxon>
        <taxon>Boletales</taxon>
        <taxon>Paxilineae</taxon>
        <taxon>Paxillaceae</taxon>
        <taxon>Paxillus</taxon>
    </lineage>
</organism>
<dbReference type="STRING" id="930991.A0A0D0C679"/>
<dbReference type="OrthoDB" id="3257768at2759"/>
<dbReference type="InParanoid" id="A0A0D0C679"/>